<dbReference type="EMBL" id="FNAI01000002">
    <property type="protein sequence ID" value="SDD62625.1"/>
    <property type="molecule type" value="Genomic_DNA"/>
</dbReference>
<dbReference type="AlphaFoldDB" id="A0A1G6WC29"/>
<dbReference type="InterPro" id="IPR002656">
    <property type="entry name" value="Acyl_transf_3_dom"/>
</dbReference>
<keyword evidence="3" id="KW-0808">Transferase</keyword>
<feature type="transmembrane region" description="Helical" evidence="1">
    <location>
        <begin position="166"/>
        <end position="183"/>
    </location>
</feature>
<feature type="transmembrane region" description="Helical" evidence="1">
    <location>
        <begin position="269"/>
        <end position="292"/>
    </location>
</feature>
<dbReference type="GO" id="GO:0016787">
    <property type="term" value="F:hydrolase activity"/>
    <property type="evidence" value="ECO:0007669"/>
    <property type="project" value="UniProtKB-KW"/>
</dbReference>
<proteinExistence type="predicted"/>
<reference evidence="3 4" key="1">
    <citation type="submission" date="2016-10" db="EMBL/GenBank/DDBJ databases">
        <authorList>
            <person name="de Groot N.N."/>
        </authorList>
    </citation>
    <scope>NUCLEOTIDE SEQUENCE [LARGE SCALE GENOMIC DNA]</scope>
    <source>
        <strain evidence="3 4">47C3B</strain>
    </source>
</reference>
<evidence type="ECO:0000256" key="1">
    <source>
        <dbReference type="SAM" id="Phobius"/>
    </source>
</evidence>
<feature type="transmembrane region" description="Helical" evidence="1">
    <location>
        <begin position="345"/>
        <end position="370"/>
    </location>
</feature>
<keyword evidence="4" id="KW-1185">Reference proteome</keyword>
<feature type="transmembrane region" description="Helical" evidence="1">
    <location>
        <begin position="304"/>
        <end position="325"/>
    </location>
</feature>
<accession>A0A1G6WC29</accession>
<dbReference type="GO" id="GO:0000271">
    <property type="term" value="P:polysaccharide biosynthetic process"/>
    <property type="evidence" value="ECO:0007669"/>
    <property type="project" value="TreeGrafter"/>
</dbReference>
<dbReference type="InterPro" id="IPR050879">
    <property type="entry name" value="Acyltransferase_3"/>
</dbReference>
<sequence>MNQTIAKDKKRHIIELDGMRGLAVLIVMMFHFNVMSLVPVNIIDGFFSRLLNAGWIGVDMFFALSGFLITGILIESKKRGNYFVSFYYKRTLRIFPLYYLYLIVLFVLFYPLIINKISAFEMNKVRYSQSIQIWFWLYLSNIKQAVSGKFSSAGSAHLWSLAIEEQFYLVWPLIVYITSLKWLRNISIGIIISSLLLRIYLHSIGWGALSIYEFTFTRIDTLAFGSLVAVCVKNYSHIPYQKITYLFYFLLACAILTLGFFGSDYHESPAIYVFSFTLLGATFATLILLLQAHVKFNFGIRKVFLTRWLVFLGKYSYALYIFHPFVRFILSKAFGKPVMYFNSQIPWQLFFMITGILLSILISQLSWHLFEKHFLRLKDKIK</sequence>
<keyword evidence="3" id="KW-0378">Hydrolase</keyword>
<keyword evidence="3" id="KW-0012">Acyltransferase</keyword>
<protein>
    <submittedName>
        <fullName evidence="3">Peptidoglycan/LPS O-acetylase OafA/YrhL, contains acyltransferase and SGNH-hydrolase domains</fullName>
    </submittedName>
</protein>
<dbReference type="PANTHER" id="PTHR23028:SF53">
    <property type="entry name" value="ACYL_TRANSF_3 DOMAIN-CONTAINING PROTEIN"/>
    <property type="match status" value="1"/>
</dbReference>
<dbReference type="GO" id="GO:0016020">
    <property type="term" value="C:membrane"/>
    <property type="evidence" value="ECO:0007669"/>
    <property type="project" value="TreeGrafter"/>
</dbReference>
<keyword evidence="1" id="KW-0472">Membrane</keyword>
<feature type="transmembrane region" description="Helical" evidence="1">
    <location>
        <begin position="21"/>
        <end position="43"/>
    </location>
</feature>
<organism evidence="3 4">
    <name type="scientific">Mucilaginibacter pineti</name>
    <dbReference type="NCBI Taxonomy" id="1391627"/>
    <lineage>
        <taxon>Bacteria</taxon>
        <taxon>Pseudomonadati</taxon>
        <taxon>Bacteroidota</taxon>
        <taxon>Sphingobacteriia</taxon>
        <taxon>Sphingobacteriales</taxon>
        <taxon>Sphingobacteriaceae</taxon>
        <taxon>Mucilaginibacter</taxon>
    </lineage>
</organism>
<dbReference type="STRING" id="1391627.SAMN05216464_102107"/>
<evidence type="ECO:0000313" key="4">
    <source>
        <dbReference type="Proteomes" id="UP000199072"/>
    </source>
</evidence>
<gene>
    <name evidence="3" type="ORF">SAMN05216464_102107</name>
</gene>
<dbReference type="PANTHER" id="PTHR23028">
    <property type="entry name" value="ACETYLTRANSFERASE"/>
    <property type="match status" value="1"/>
</dbReference>
<name>A0A1G6WC29_9SPHI</name>
<feature type="transmembrane region" description="Helical" evidence="1">
    <location>
        <begin position="190"/>
        <end position="209"/>
    </location>
</feature>
<feature type="transmembrane region" description="Helical" evidence="1">
    <location>
        <begin position="215"/>
        <end position="232"/>
    </location>
</feature>
<dbReference type="RefSeq" id="WP_091145436.1">
    <property type="nucleotide sequence ID" value="NZ_FNAI01000002.1"/>
</dbReference>
<feature type="transmembrane region" description="Helical" evidence="1">
    <location>
        <begin position="95"/>
        <end position="114"/>
    </location>
</feature>
<keyword evidence="1" id="KW-0812">Transmembrane</keyword>
<dbReference type="GO" id="GO:0016747">
    <property type="term" value="F:acyltransferase activity, transferring groups other than amino-acyl groups"/>
    <property type="evidence" value="ECO:0007669"/>
    <property type="project" value="InterPro"/>
</dbReference>
<feature type="transmembrane region" description="Helical" evidence="1">
    <location>
        <begin position="55"/>
        <end position="74"/>
    </location>
</feature>
<keyword evidence="1" id="KW-1133">Transmembrane helix</keyword>
<feature type="domain" description="Acyltransferase 3" evidence="2">
    <location>
        <begin position="14"/>
        <end position="363"/>
    </location>
</feature>
<evidence type="ECO:0000313" key="3">
    <source>
        <dbReference type="EMBL" id="SDD62625.1"/>
    </source>
</evidence>
<dbReference type="OrthoDB" id="290051at2"/>
<evidence type="ECO:0000259" key="2">
    <source>
        <dbReference type="Pfam" id="PF01757"/>
    </source>
</evidence>
<feature type="transmembrane region" description="Helical" evidence="1">
    <location>
        <begin position="244"/>
        <end position="263"/>
    </location>
</feature>
<dbReference type="Proteomes" id="UP000199072">
    <property type="component" value="Unassembled WGS sequence"/>
</dbReference>
<dbReference type="Pfam" id="PF01757">
    <property type="entry name" value="Acyl_transf_3"/>
    <property type="match status" value="1"/>
</dbReference>